<feature type="domain" description="ProQ/FinO" evidence="5">
    <location>
        <begin position="9"/>
        <end position="120"/>
    </location>
</feature>
<dbReference type="EMBL" id="JABBFR010000042">
    <property type="protein sequence ID" value="MBT0725734.1"/>
    <property type="molecule type" value="Genomic_DNA"/>
</dbReference>
<gene>
    <name evidence="6" type="ORF">HH682_15215</name>
</gene>
<name>A0ABS5T052_9GAMM</name>
<dbReference type="InterPro" id="IPR036442">
    <property type="entry name" value="ProQ/FinO_sf"/>
</dbReference>
<organism evidence="6 7">
    <name type="scientific">Rosenbergiella gaditana</name>
    <dbReference type="NCBI Taxonomy" id="2726987"/>
    <lineage>
        <taxon>Bacteria</taxon>
        <taxon>Pseudomonadati</taxon>
        <taxon>Pseudomonadota</taxon>
        <taxon>Gammaproteobacteria</taxon>
        <taxon>Enterobacterales</taxon>
        <taxon>Erwiniaceae</taxon>
        <taxon>Rosenbergiella</taxon>
    </lineage>
</organism>
<evidence type="ECO:0000256" key="2">
    <source>
        <dbReference type="ARBA" id="ARBA00022884"/>
    </source>
</evidence>
<protein>
    <recommendedName>
        <fullName evidence="5">ProQ/FinO domain-containing protein</fullName>
    </recommendedName>
</protein>
<dbReference type="Proteomes" id="UP000790096">
    <property type="component" value="Unassembled WGS sequence"/>
</dbReference>
<dbReference type="SUPFAM" id="SSF48657">
    <property type="entry name" value="FinO-like"/>
    <property type="match status" value="1"/>
</dbReference>
<reference evidence="6 7" key="1">
    <citation type="submission" date="2020-04" db="EMBL/GenBank/DDBJ databases">
        <title>Genome sequencing of Rosenbergiella species.</title>
        <authorList>
            <person name="Alvarez-Perez S."/>
            <person name="Lievens B."/>
        </authorList>
    </citation>
    <scope>NUCLEOTIDE SEQUENCE [LARGE SCALE GENOMIC DNA]</scope>
    <source>
        <strain evidence="6 7">S61</strain>
    </source>
</reference>
<keyword evidence="2" id="KW-0694">RNA-binding</keyword>
<accession>A0ABS5T052</accession>
<dbReference type="InterPro" id="IPR023529">
    <property type="entry name" value="ProQ"/>
</dbReference>
<comment type="caution">
    <text evidence="6">The sequence shown here is derived from an EMBL/GenBank/DDBJ whole genome shotgun (WGS) entry which is preliminary data.</text>
</comment>
<dbReference type="InterPro" id="IPR016103">
    <property type="entry name" value="ProQ/FinO"/>
</dbReference>
<evidence type="ECO:0000313" key="6">
    <source>
        <dbReference type="EMBL" id="MBT0725734.1"/>
    </source>
</evidence>
<evidence type="ECO:0000313" key="7">
    <source>
        <dbReference type="Proteomes" id="UP000790096"/>
    </source>
</evidence>
<keyword evidence="3" id="KW-0143">Chaperone</keyword>
<feature type="compositionally biased region" description="Polar residues" evidence="4">
    <location>
        <begin position="118"/>
        <end position="133"/>
    </location>
</feature>
<dbReference type="Pfam" id="PF04352">
    <property type="entry name" value="ProQ"/>
    <property type="match status" value="1"/>
</dbReference>
<evidence type="ECO:0000256" key="3">
    <source>
        <dbReference type="ARBA" id="ARBA00023186"/>
    </source>
</evidence>
<sequence>MALSEAKKQKQREAKALLEGFWGQAFKFSQPKPLKVGILEDMVEDAKARNLPFDLEIIKAALKLYVHRYLYQKAVRKGSERIGLDGQPAGEITDEQKAYAKTQTKNLDAEQKRRKKASQPQNEAKPDVTQSDA</sequence>
<evidence type="ECO:0000256" key="4">
    <source>
        <dbReference type="SAM" id="MobiDB-lite"/>
    </source>
</evidence>
<dbReference type="PANTHER" id="PTHR38106">
    <property type="entry name" value="RNA CHAPERONE PROQ"/>
    <property type="match status" value="1"/>
</dbReference>
<evidence type="ECO:0000256" key="1">
    <source>
        <dbReference type="ARBA" id="ARBA00022490"/>
    </source>
</evidence>
<dbReference type="PANTHER" id="PTHR38106:SF1">
    <property type="entry name" value="RNA CHAPERONE PROQ"/>
    <property type="match status" value="1"/>
</dbReference>
<dbReference type="Gene3D" id="1.10.1710.10">
    <property type="entry name" value="ProQ/FinO domain"/>
    <property type="match status" value="1"/>
</dbReference>
<feature type="region of interest" description="Disordered" evidence="4">
    <location>
        <begin position="82"/>
        <end position="133"/>
    </location>
</feature>
<dbReference type="RefSeq" id="WP_214238335.1">
    <property type="nucleotide sequence ID" value="NZ_JABBFR010000042.1"/>
</dbReference>
<keyword evidence="7" id="KW-1185">Reference proteome</keyword>
<dbReference type="SMART" id="SM00945">
    <property type="entry name" value="ProQ"/>
    <property type="match status" value="1"/>
</dbReference>
<proteinExistence type="predicted"/>
<keyword evidence="1" id="KW-0963">Cytoplasm</keyword>
<evidence type="ECO:0000259" key="5">
    <source>
        <dbReference type="SMART" id="SM00945"/>
    </source>
</evidence>